<protein>
    <submittedName>
        <fullName evidence="3">Uncharacterized protein</fullName>
    </submittedName>
</protein>
<accession>A0AAN8T1P1</accession>
<dbReference type="CDD" id="cd06222">
    <property type="entry name" value="RNase_H_like"/>
    <property type="match status" value="1"/>
</dbReference>
<evidence type="ECO:0000259" key="2">
    <source>
        <dbReference type="PROSITE" id="PS50879"/>
    </source>
</evidence>
<dbReference type="Gene3D" id="3.30.420.10">
    <property type="entry name" value="Ribonuclease H-like superfamily/Ribonuclease H"/>
    <property type="match status" value="1"/>
</dbReference>
<dbReference type="Proteomes" id="UP001371456">
    <property type="component" value="Unassembled WGS sequence"/>
</dbReference>
<dbReference type="InterPro" id="IPR012337">
    <property type="entry name" value="RNaseH-like_sf"/>
</dbReference>
<dbReference type="EMBL" id="JBANQN010000010">
    <property type="protein sequence ID" value="KAK6777637.1"/>
    <property type="molecule type" value="Genomic_DNA"/>
</dbReference>
<evidence type="ECO:0000259" key="1">
    <source>
        <dbReference type="PROSITE" id="PS50878"/>
    </source>
</evidence>
<comment type="caution">
    <text evidence="3">The sequence shown here is derived from an EMBL/GenBank/DDBJ whole genome shotgun (WGS) entry which is preliminary data.</text>
</comment>
<dbReference type="GO" id="GO:0003676">
    <property type="term" value="F:nucleic acid binding"/>
    <property type="evidence" value="ECO:0007669"/>
    <property type="project" value="InterPro"/>
</dbReference>
<reference evidence="3 4" key="1">
    <citation type="submission" date="2024-02" db="EMBL/GenBank/DDBJ databases">
        <title>de novo genome assembly of Solanum bulbocastanum strain 11H21.</title>
        <authorList>
            <person name="Hosaka A.J."/>
        </authorList>
    </citation>
    <scope>NUCLEOTIDE SEQUENCE [LARGE SCALE GENOMIC DNA]</scope>
    <source>
        <tissue evidence="3">Young leaves</tissue>
    </source>
</reference>
<evidence type="ECO:0000313" key="4">
    <source>
        <dbReference type="Proteomes" id="UP001371456"/>
    </source>
</evidence>
<dbReference type="InterPro" id="IPR044730">
    <property type="entry name" value="RNase_H-like_dom_plant"/>
</dbReference>
<feature type="domain" description="RNase H type-1" evidence="2">
    <location>
        <begin position="561"/>
        <end position="691"/>
    </location>
</feature>
<gene>
    <name evidence="3" type="ORF">RDI58_024355</name>
</gene>
<dbReference type="Pfam" id="PF00078">
    <property type="entry name" value="RVT_1"/>
    <property type="match status" value="1"/>
</dbReference>
<dbReference type="PANTHER" id="PTHR33116">
    <property type="entry name" value="REVERSE TRANSCRIPTASE ZINC-BINDING DOMAIN-CONTAINING PROTEIN-RELATED-RELATED"/>
    <property type="match status" value="1"/>
</dbReference>
<dbReference type="InterPro" id="IPR000477">
    <property type="entry name" value="RT_dom"/>
</dbReference>
<name>A0AAN8T1P1_SOLBU</name>
<dbReference type="AlphaFoldDB" id="A0AAN8T1P1"/>
<proteinExistence type="predicted"/>
<organism evidence="3 4">
    <name type="scientific">Solanum bulbocastanum</name>
    <name type="common">Wild potato</name>
    <dbReference type="NCBI Taxonomy" id="147425"/>
    <lineage>
        <taxon>Eukaryota</taxon>
        <taxon>Viridiplantae</taxon>
        <taxon>Streptophyta</taxon>
        <taxon>Embryophyta</taxon>
        <taxon>Tracheophyta</taxon>
        <taxon>Spermatophyta</taxon>
        <taxon>Magnoliopsida</taxon>
        <taxon>eudicotyledons</taxon>
        <taxon>Gunneridae</taxon>
        <taxon>Pentapetalae</taxon>
        <taxon>asterids</taxon>
        <taxon>lamiids</taxon>
        <taxon>Solanales</taxon>
        <taxon>Solanaceae</taxon>
        <taxon>Solanoideae</taxon>
        <taxon>Solaneae</taxon>
        <taxon>Solanum</taxon>
    </lineage>
</organism>
<dbReference type="SUPFAM" id="SSF53098">
    <property type="entry name" value="Ribonuclease H-like"/>
    <property type="match status" value="1"/>
</dbReference>
<evidence type="ECO:0000313" key="3">
    <source>
        <dbReference type="EMBL" id="KAK6777637.1"/>
    </source>
</evidence>
<dbReference type="InterPro" id="IPR002156">
    <property type="entry name" value="RNaseH_domain"/>
</dbReference>
<dbReference type="PROSITE" id="PS50878">
    <property type="entry name" value="RT_POL"/>
    <property type="match status" value="1"/>
</dbReference>
<dbReference type="Pfam" id="PF13456">
    <property type="entry name" value="RVT_3"/>
    <property type="match status" value="1"/>
</dbReference>
<dbReference type="Pfam" id="PF13966">
    <property type="entry name" value="zf-RVT"/>
    <property type="match status" value="1"/>
</dbReference>
<dbReference type="PROSITE" id="PS50879">
    <property type="entry name" value="RNASE_H_1"/>
    <property type="match status" value="1"/>
</dbReference>
<dbReference type="GO" id="GO:0004523">
    <property type="term" value="F:RNA-DNA hybrid ribonuclease activity"/>
    <property type="evidence" value="ECO:0007669"/>
    <property type="project" value="InterPro"/>
</dbReference>
<keyword evidence="4" id="KW-1185">Reference proteome</keyword>
<sequence length="734" mass="85027">MLSRSLNNLQQNPLYHGFYMEKRGPQINHLSFADDIIIFTSGRKHSLNLIMQTLATYERTSGQLINKAKSHFMLHPNAFRTSCDRIKRATGFHKKDAPFTYLGCPISTGRHRIIYFSELINKIVNRITGWQSKLLSYGGKATLIKHVLQSIPIHILSATAPPSTVLKQIQGILADFFWGWRNDKKKYHWTSWKNLSFPYDEGGIGVRLMSDVCRAFQFKQWWTFRTKNTLWGNFLKAKYYQRSNPISKKWDTGESQNWKLMMRNKHKVEKLIQWNLKSGSCSFWWDNWLGVGPLAYFTTASNRFNNDKVSDFIENGQWNMSKMVQLAPQNHIHSILSTQLQLQQDKPDQAVWNLNTNGLFSVTSAWNSIREKREKTKINTYTWQKHIPFKCSFLLWRAIRGKLPTNEKLSRFGVKPGECHCCYSPGPDTIEHIFNGGNFAKKVWKYFADSLGIQTDYLPFRHMIMRWWSSNYNNEAHQLLLQALPIFIYWNLWKNRCAAKYGGKQSNMARVKHLVILDSFKLMQTVFPYIPWPLGWNKLCTLSEKCIHHIRITTVQWHTPPDSWVKLNTDGSALKDLGNIGAGGILKDQKGDIIFAFSVPLGQGTHNQAEVEAAVFGLAWCVQLNHGNVILEVDSQLLVDWFMNKTAIPWTLSAQMQKLRHLVTQLNQVKCIHTFREANSVADALSKHSHKIPNPQMYFNTKQLPKLAAAFFQQDLTGMASFRRKKLKRIKEPP</sequence>
<dbReference type="InterPro" id="IPR036397">
    <property type="entry name" value="RNaseH_sf"/>
</dbReference>
<feature type="domain" description="Reverse transcriptase" evidence="1">
    <location>
        <begin position="1"/>
        <end position="106"/>
    </location>
</feature>
<dbReference type="InterPro" id="IPR026960">
    <property type="entry name" value="RVT-Znf"/>
</dbReference>
<dbReference type="PANTHER" id="PTHR33116:SF82">
    <property type="entry name" value="RNASE H FAMILY PROTEIN"/>
    <property type="match status" value="1"/>
</dbReference>